<keyword evidence="2" id="KW-1185">Reference proteome</keyword>
<feature type="non-terminal residue" evidence="1">
    <location>
        <position position="1"/>
    </location>
</feature>
<organism evidence="1 2">
    <name type="scientific">Caerostris extrusa</name>
    <name type="common">Bark spider</name>
    <name type="synonym">Caerostris bankana</name>
    <dbReference type="NCBI Taxonomy" id="172846"/>
    <lineage>
        <taxon>Eukaryota</taxon>
        <taxon>Metazoa</taxon>
        <taxon>Ecdysozoa</taxon>
        <taxon>Arthropoda</taxon>
        <taxon>Chelicerata</taxon>
        <taxon>Arachnida</taxon>
        <taxon>Araneae</taxon>
        <taxon>Araneomorphae</taxon>
        <taxon>Entelegynae</taxon>
        <taxon>Araneoidea</taxon>
        <taxon>Araneidae</taxon>
        <taxon>Caerostris</taxon>
    </lineage>
</organism>
<dbReference type="Proteomes" id="UP001054945">
    <property type="component" value="Unassembled WGS sequence"/>
</dbReference>
<proteinExistence type="predicted"/>
<dbReference type="AlphaFoldDB" id="A0AAV4Y7C5"/>
<name>A0AAV4Y7C5_CAEEX</name>
<accession>A0AAV4Y7C5</accession>
<sequence>QLGAVTQIWQRYGHEPCVGGSGNYDLSSSDI</sequence>
<protein>
    <submittedName>
        <fullName evidence="1">Uncharacterized protein</fullName>
    </submittedName>
</protein>
<evidence type="ECO:0000313" key="2">
    <source>
        <dbReference type="Proteomes" id="UP001054945"/>
    </source>
</evidence>
<gene>
    <name evidence="1" type="ORF">CEXT_696691</name>
</gene>
<evidence type="ECO:0000313" key="1">
    <source>
        <dbReference type="EMBL" id="GIZ02375.1"/>
    </source>
</evidence>
<comment type="caution">
    <text evidence="1">The sequence shown here is derived from an EMBL/GenBank/DDBJ whole genome shotgun (WGS) entry which is preliminary data.</text>
</comment>
<dbReference type="EMBL" id="BPLR01001447">
    <property type="protein sequence ID" value="GIZ02375.1"/>
    <property type="molecule type" value="Genomic_DNA"/>
</dbReference>
<reference evidence="1 2" key="1">
    <citation type="submission" date="2021-06" db="EMBL/GenBank/DDBJ databases">
        <title>Caerostris extrusa draft genome.</title>
        <authorList>
            <person name="Kono N."/>
            <person name="Arakawa K."/>
        </authorList>
    </citation>
    <scope>NUCLEOTIDE SEQUENCE [LARGE SCALE GENOMIC DNA]</scope>
</reference>